<protein>
    <recommendedName>
        <fullName evidence="8">RING-type domain-containing protein</fullName>
    </recommendedName>
</protein>
<dbReference type="GO" id="GO:0008270">
    <property type="term" value="F:zinc ion binding"/>
    <property type="evidence" value="ECO:0007669"/>
    <property type="project" value="UniProtKB-KW"/>
</dbReference>
<keyword evidence="7" id="KW-1133">Transmembrane helix</keyword>
<evidence type="ECO:0000256" key="6">
    <source>
        <dbReference type="SAM" id="MobiDB-lite"/>
    </source>
</evidence>
<dbReference type="SUPFAM" id="SSF57850">
    <property type="entry name" value="RING/U-box"/>
    <property type="match status" value="1"/>
</dbReference>
<feature type="domain" description="RING-type" evidence="8">
    <location>
        <begin position="246"/>
        <end position="284"/>
    </location>
</feature>
<dbReference type="GO" id="GO:0061630">
    <property type="term" value="F:ubiquitin protein ligase activity"/>
    <property type="evidence" value="ECO:0007669"/>
    <property type="project" value="InterPro"/>
</dbReference>
<reference evidence="9" key="1">
    <citation type="submission" date="2021-02" db="EMBL/GenBank/DDBJ databases">
        <authorList>
            <person name="Nowell W R."/>
        </authorList>
    </citation>
    <scope>NUCLEOTIDE SEQUENCE</scope>
</reference>
<dbReference type="SMART" id="SM00184">
    <property type="entry name" value="RING"/>
    <property type="match status" value="1"/>
</dbReference>
<keyword evidence="7" id="KW-0812">Transmembrane</keyword>
<keyword evidence="10" id="KW-1185">Reference proteome</keyword>
<keyword evidence="3" id="KW-0862">Zinc</keyword>
<dbReference type="PANTHER" id="PTHR44080">
    <property type="entry name" value="E3 UBIQUITIN-PROTEIN LIGASE COP1"/>
    <property type="match status" value="1"/>
</dbReference>
<keyword evidence="2 4" id="KW-0863">Zinc-finger</keyword>
<name>A0A813ZJD1_ADIRI</name>
<keyword evidence="1" id="KW-0479">Metal-binding</keyword>
<dbReference type="PROSITE" id="PS00518">
    <property type="entry name" value="ZF_RING_1"/>
    <property type="match status" value="1"/>
</dbReference>
<evidence type="ECO:0000256" key="7">
    <source>
        <dbReference type="SAM" id="Phobius"/>
    </source>
</evidence>
<feature type="compositionally biased region" description="Polar residues" evidence="6">
    <location>
        <begin position="192"/>
        <end position="205"/>
    </location>
</feature>
<keyword evidence="7" id="KW-0472">Membrane</keyword>
<dbReference type="PROSITE" id="PS50089">
    <property type="entry name" value="ZF_RING_2"/>
    <property type="match status" value="1"/>
</dbReference>
<dbReference type="Proteomes" id="UP000663828">
    <property type="component" value="Unassembled WGS sequence"/>
</dbReference>
<accession>A0A813ZJD1</accession>
<dbReference type="Pfam" id="PF13923">
    <property type="entry name" value="zf-C3HC4_2"/>
    <property type="match status" value="1"/>
</dbReference>
<dbReference type="InterPro" id="IPR003126">
    <property type="entry name" value="Znf_UBR"/>
</dbReference>
<evidence type="ECO:0000313" key="10">
    <source>
        <dbReference type="Proteomes" id="UP000663828"/>
    </source>
</evidence>
<comment type="caution">
    <text evidence="9">The sequence shown here is derived from an EMBL/GenBank/DDBJ whole genome shotgun (WGS) entry which is preliminary data.</text>
</comment>
<dbReference type="SMART" id="SM00396">
    <property type="entry name" value="ZnF_UBR1"/>
    <property type="match status" value="1"/>
</dbReference>
<keyword evidence="5" id="KW-0175">Coiled coil</keyword>
<evidence type="ECO:0000256" key="3">
    <source>
        <dbReference type="ARBA" id="ARBA00022833"/>
    </source>
</evidence>
<proteinExistence type="predicted"/>
<dbReference type="InterPro" id="IPR042755">
    <property type="entry name" value="COP1"/>
</dbReference>
<feature type="transmembrane region" description="Helical" evidence="7">
    <location>
        <begin position="83"/>
        <end position="102"/>
    </location>
</feature>
<evidence type="ECO:0000256" key="2">
    <source>
        <dbReference type="ARBA" id="ARBA00022771"/>
    </source>
</evidence>
<evidence type="ECO:0000313" key="9">
    <source>
        <dbReference type="EMBL" id="CAF0898756.1"/>
    </source>
</evidence>
<feature type="region of interest" description="Disordered" evidence="6">
    <location>
        <begin position="192"/>
        <end position="213"/>
    </location>
</feature>
<evidence type="ECO:0000256" key="1">
    <source>
        <dbReference type="ARBA" id="ARBA00022723"/>
    </source>
</evidence>
<sequence>MENCQSTSYETIYHHIYTTTCKGYKERLFTDIKKVINEHCQNTKLQLDESMKKMIDERSTRLMNCYILQFIDHARQFHRAIELIIPFFSIVAFVFVQNYLYISKDVVYIKSKLRTTIRQEFYASYKAIVIECHINQVFNTLQQLVQSSEGPSKEIIGLLLKFVHDIAPDLAVKQRHLLKRYCNNEDVFNEITSNGNDTPTPTSRNASKRSVDELPGDEDIEIAKMATAMSTNCLISPEPLLEQFNCPICLNTMKDVWVTSCLHRFCENCIKESVNAAHRCPLCNKNLQQEDIQRDALGNSVLETIDKSIQEAEAQKAKSFATQVVNQIGNTSIRTILEELFRDTLVTSLANHLTSENDMNSRYKRKKMDIEQAFNRAVVELQEKRLPKDEYKKELDEKTEQFKREINALDEEIHNVQILFIEAYKNHLNEHISNFGAVSTQVRVTLWKEDFLYKNKDKQYAVKLMRPEDSMEVLLPVLHELVQLKSDSIAKLGNMIMFTCINPLDDLSEQAVIRRLQRMETEGDDDDNDLLTVSTNCRPILEHKLLRGTLVVIHGDVVLESEVPKTCFRQVYQEHPNQAHQVDYFQCYTCLTDGKPLRWICKSCATVCHKKHDVKALIFGNNATGPKCDCRKKNCQIYPRH</sequence>
<gene>
    <name evidence="9" type="ORF">XAT740_LOCUS7907</name>
</gene>
<dbReference type="AlphaFoldDB" id="A0A813ZJD1"/>
<dbReference type="Gene3D" id="1.20.1310.10">
    <property type="entry name" value="Cullin Repeats"/>
    <property type="match status" value="1"/>
</dbReference>
<dbReference type="Gene3D" id="3.30.40.10">
    <property type="entry name" value="Zinc/RING finger domain, C3HC4 (zinc finger)"/>
    <property type="match status" value="1"/>
</dbReference>
<evidence type="ECO:0000256" key="4">
    <source>
        <dbReference type="PROSITE-ProRule" id="PRU00175"/>
    </source>
</evidence>
<evidence type="ECO:0000256" key="5">
    <source>
        <dbReference type="SAM" id="Coils"/>
    </source>
</evidence>
<dbReference type="InterPro" id="IPR013083">
    <property type="entry name" value="Znf_RING/FYVE/PHD"/>
</dbReference>
<feature type="coiled-coil region" evidence="5">
    <location>
        <begin position="388"/>
        <end position="419"/>
    </location>
</feature>
<organism evidence="9 10">
    <name type="scientific">Adineta ricciae</name>
    <name type="common">Rotifer</name>
    <dbReference type="NCBI Taxonomy" id="249248"/>
    <lineage>
        <taxon>Eukaryota</taxon>
        <taxon>Metazoa</taxon>
        <taxon>Spiralia</taxon>
        <taxon>Gnathifera</taxon>
        <taxon>Rotifera</taxon>
        <taxon>Eurotatoria</taxon>
        <taxon>Bdelloidea</taxon>
        <taxon>Adinetida</taxon>
        <taxon>Adinetidae</taxon>
        <taxon>Adineta</taxon>
    </lineage>
</organism>
<dbReference type="InterPro" id="IPR001841">
    <property type="entry name" value="Znf_RING"/>
</dbReference>
<dbReference type="EMBL" id="CAJNOR010000385">
    <property type="protein sequence ID" value="CAF0898756.1"/>
    <property type="molecule type" value="Genomic_DNA"/>
</dbReference>
<dbReference type="InterPro" id="IPR017907">
    <property type="entry name" value="Znf_RING_CS"/>
</dbReference>
<evidence type="ECO:0000259" key="8">
    <source>
        <dbReference type="PROSITE" id="PS50089"/>
    </source>
</evidence>